<sequence length="1062" mass="117685">MKRAHEASGGALAEAVSDAVWAVLDTTLANTSKFKTTKQTRQLGVVEDVLRRNLQGDRELANELFFLIQKAYDGISFKKLLECEGKLRDTVREVVLKNDSATTGEDEAMMDFSAAADVKLSGYARTEAVPSAAGGGEGDQPMDEATTAVTSLVEPVSQAVWKIVEPLLPQGTRYAALPVDDEVLRRLNPDELDLRELRIGDVYDMSSLFYFGVTSSIKAAVRRALIDAKSNADDEAKTRALAVAFDSTYYGTADTEFERHLVRCCKKYTVKPDNYTAPYLAITQSSGFGKSRILSQLARKLEIEPKTDMRLLYICARDVPGSTGFPVATPELFKFIFGSKSASGIAGQLRRAFDYACAHWGSVQKEWNDVFDEKGKDADVQLKSKLKGLKKQKTEPTATMTPAEPVLVLAIDEARSLLKKMDEYGVNYFRLLRRALTQVNAEIRTEVGKKAVIFAVLVDTNSQIHDFVPPLAMDASSRMSELDTKRLFPPFVLTHTMDVFLKFPELQLQAPVPISYKHCVLETNPNEIERQLLRMGRPLWYTQFTKIDRENLRKVLILGGRKLLCGLDPTKEANYASKTLHGVAALMCRLGLRPQSSSAFASQVVANFMAVLHAVNYTHDARISGYVSEPFLTFAATHLWYEFQGLLTQHMLPQLRELLMQGVIDIGSIGEVVARTFLLLAMDAAIMQDRSAGFTIESGEHQFKGQFCAVQELLAELDGTAGSRQSVDLQYVTVVQVPVAASGNTQGNKGNTKSASASESYPAASSSRQANQPMQQQGTKAKNVTKYDDPTDEQTASFLSWMEKWELWSVGFSHFVELTQVPTEATLWCMLGRRAAGVFPRGQPGADLIIPIFRRDPDEVSYILVQVKNEDSQNKKFPHSALSHMKPSKVFATRRAEDKQPELSGFPSTDVIRVYIALRQSNLHGAQSYLIDGTGKGDDGAYTLCLRGVCKGSESTKKKPAPKDKNPEETQTAEYWRFLRDDIAEELKNLAEAAWWDPMQVIEADLVHRQRHARAVAEELPDAAVVDAAKHTLEIMDYDTAPGDEEMKAAPDAAELQQSGDL</sequence>
<gene>
    <name evidence="2" type="ORF">PR002_g20695</name>
</gene>
<dbReference type="PANTHER" id="PTHR33266">
    <property type="entry name" value="CHROMOSOME 15, WHOLE GENOME SHOTGUN SEQUENCE"/>
    <property type="match status" value="1"/>
</dbReference>
<evidence type="ECO:0000313" key="3">
    <source>
        <dbReference type="Proteomes" id="UP000435112"/>
    </source>
</evidence>
<protein>
    <submittedName>
        <fullName evidence="2">Uncharacterized protein</fullName>
    </submittedName>
</protein>
<feature type="compositionally biased region" description="Polar residues" evidence="1">
    <location>
        <begin position="768"/>
        <end position="782"/>
    </location>
</feature>
<evidence type="ECO:0000313" key="2">
    <source>
        <dbReference type="EMBL" id="KAE8991968.1"/>
    </source>
</evidence>
<dbReference type="OrthoDB" id="128354at2759"/>
<feature type="compositionally biased region" description="Polar residues" evidence="1">
    <location>
        <begin position="743"/>
        <end position="753"/>
    </location>
</feature>
<feature type="region of interest" description="Disordered" evidence="1">
    <location>
        <begin position="1041"/>
        <end position="1062"/>
    </location>
</feature>
<accession>A0A6A3JEQ8</accession>
<feature type="region of interest" description="Disordered" evidence="1">
    <location>
        <begin position="743"/>
        <end position="789"/>
    </location>
</feature>
<reference evidence="2 3" key="1">
    <citation type="submission" date="2018-09" db="EMBL/GenBank/DDBJ databases">
        <title>Genomic investigation of the strawberry pathogen Phytophthora fragariae indicates pathogenicity is determined by transcriptional variation in three key races.</title>
        <authorList>
            <person name="Adams T.M."/>
            <person name="Armitage A.D."/>
            <person name="Sobczyk M.K."/>
            <person name="Bates H.J."/>
            <person name="Dunwell J.M."/>
            <person name="Nellist C.F."/>
            <person name="Harrison R.J."/>
        </authorList>
    </citation>
    <scope>NUCLEOTIDE SEQUENCE [LARGE SCALE GENOMIC DNA]</scope>
    <source>
        <strain evidence="2 3">SCRP324</strain>
    </source>
</reference>
<feature type="compositionally biased region" description="Low complexity" evidence="1">
    <location>
        <begin position="754"/>
        <end position="767"/>
    </location>
</feature>
<organism evidence="2 3">
    <name type="scientific">Phytophthora rubi</name>
    <dbReference type="NCBI Taxonomy" id="129364"/>
    <lineage>
        <taxon>Eukaryota</taxon>
        <taxon>Sar</taxon>
        <taxon>Stramenopiles</taxon>
        <taxon>Oomycota</taxon>
        <taxon>Peronosporomycetes</taxon>
        <taxon>Peronosporales</taxon>
        <taxon>Peronosporaceae</taxon>
        <taxon>Phytophthora</taxon>
    </lineage>
</organism>
<dbReference type="AlphaFoldDB" id="A0A6A3JEQ8"/>
<comment type="caution">
    <text evidence="2">The sequence shown here is derived from an EMBL/GenBank/DDBJ whole genome shotgun (WGS) entry which is preliminary data.</text>
</comment>
<proteinExistence type="predicted"/>
<dbReference type="Proteomes" id="UP000435112">
    <property type="component" value="Unassembled WGS sequence"/>
</dbReference>
<evidence type="ECO:0000256" key="1">
    <source>
        <dbReference type="SAM" id="MobiDB-lite"/>
    </source>
</evidence>
<dbReference type="EMBL" id="QXFU01002002">
    <property type="protein sequence ID" value="KAE8991968.1"/>
    <property type="molecule type" value="Genomic_DNA"/>
</dbReference>
<name>A0A6A3JEQ8_9STRA</name>
<dbReference type="PANTHER" id="PTHR33266:SF1">
    <property type="entry name" value="F-BOX DOMAIN-CONTAINING PROTEIN"/>
    <property type="match status" value="1"/>
</dbReference>